<dbReference type="SUPFAM" id="SSF55073">
    <property type="entry name" value="Nucleotide cyclase"/>
    <property type="match status" value="1"/>
</dbReference>
<dbReference type="InterPro" id="IPR050469">
    <property type="entry name" value="Diguanylate_Cyclase"/>
</dbReference>
<comment type="caution">
    <text evidence="6">The sequence shown here is derived from an EMBL/GenBank/DDBJ whole genome shotgun (WGS) entry which is preliminary data.</text>
</comment>
<evidence type="ECO:0000256" key="3">
    <source>
        <dbReference type="PROSITE-ProRule" id="PRU00169"/>
    </source>
</evidence>
<dbReference type="OrthoDB" id="9812260at2"/>
<evidence type="ECO:0000259" key="5">
    <source>
        <dbReference type="PROSITE" id="PS50887"/>
    </source>
</evidence>
<dbReference type="EC" id="2.7.7.65" evidence="1"/>
<dbReference type="AlphaFoldDB" id="A0A2U2CA86"/>
<keyword evidence="3" id="KW-0597">Phosphoprotein</keyword>
<evidence type="ECO:0000313" key="7">
    <source>
        <dbReference type="Proteomes" id="UP000244940"/>
    </source>
</evidence>
<dbReference type="PANTHER" id="PTHR45138:SF9">
    <property type="entry name" value="DIGUANYLATE CYCLASE DGCM-RELATED"/>
    <property type="match status" value="1"/>
</dbReference>
<dbReference type="Gene3D" id="3.40.50.2300">
    <property type="match status" value="1"/>
</dbReference>
<dbReference type="Gene3D" id="3.30.70.270">
    <property type="match status" value="1"/>
</dbReference>
<evidence type="ECO:0000259" key="4">
    <source>
        <dbReference type="PROSITE" id="PS50110"/>
    </source>
</evidence>
<dbReference type="InterPro" id="IPR043128">
    <property type="entry name" value="Rev_trsase/Diguanyl_cyclase"/>
</dbReference>
<protein>
    <recommendedName>
        <fullName evidence="1">diguanylate cyclase</fullName>
        <ecNumber evidence="1">2.7.7.65</ecNumber>
    </recommendedName>
</protein>
<dbReference type="GeneID" id="94365620"/>
<dbReference type="GO" id="GO:0043709">
    <property type="term" value="P:cell adhesion involved in single-species biofilm formation"/>
    <property type="evidence" value="ECO:0007669"/>
    <property type="project" value="TreeGrafter"/>
</dbReference>
<keyword evidence="7" id="KW-1185">Reference proteome</keyword>
<gene>
    <name evidence="6" type="ORF">C4N9_12035</name>
</gene>
<dbReference type="InterPro" id="IPR000160">
    <property type="entry name" value="GGDEF_dom"/>
</dbReference>
<evidence type="ECO:0000256" key="1">
    <source>
        <dbReference type="ARBA" id="ARBA00012528"/>
    </source>
</evidence>
<dbReference type="EMBL" id="QEYD01000006">
    <property type="protein sequence ID" value="PWE28704.1"/>
    <property type="molecule type" value="Genomic_DNA"/>
</dbReference>
<dbReference type="SMART" id="SM00448">
    <property type="entry name" value="REC"/>
    <property type="match status" value="1"/>
</dbReference>
<organism evidence="6 7">
    <name type="scientific">Pararhodobacter marinus</name>
    <dbReference type="NCBI Taxonomy" id="2184063"/>
    <lineage>
        <taxon>Bacteria</taxon>
        <taxon>Pseudomonadati</taxon>
        <taxon>Pseudomonadota</taxon>
        <taxon>Alphaproteobacteria</taxon>
        <taxon>Rhodobacterales</taxon>
        <taxon>Paracoccaceae</taxon>
        <taxon>Pararhodobacter</taxon>
    </lineage>
</organism>
<dbReference type="RefSeq" id="WP_109533565.1">
    <property type="nucleotide sequence ID" value="NZ_QEYD01000006.1"/>
</dbReference>
<name>A0A2U2CA86_9RHOB</name>
<dbReference type="InterPro" id="IPR001789">
    <property type="entry name" value="Sig_transdc_resp-reg_receiver"/>
</dbReference>
<dbReference type="Proteomes" id="UP000244940">
    <property type="component" value="Unassembled WGS sequence"/>
</dbReference>
<evidence type="ECO:0000313" key="6">
    <source>
        <dbReference type="EMBL" id="PWE28704.1"/>
    </source>
</evidence>
<dbReference type="PROSITE" id="PS50110">
    <property type="entry name" value="RESPONSE_REGULATORY"/>
    <property type="match status" value="1"/>
</dbReference>
<feature type="modified residue" description="4-aspartylphosphate" evidence="3">
    <location>
        <position position="53"/>
    </location>
</feature>
<evidence type="ECO:0000256" key="2">
    <source>
        <dbReference type="ARBA" id="ARBA00034247"/>
    </source>
</evidence>
<dbReference type="NCBIfam" id="TIGR00254">
    <property type="entry name" value="GGDEF"/>
    <property type="match status" value="1"/>
</dbReference>
<accession>A0A2U2CA86</accession>
<dbReference type="Pfam" id="PF00990">
    <property type="entry name" value="GGDEF"/>
    <property type="match status" value="1"/>
</dbReference>
<sequence length="462" mass="50010">MNESILIVDDLATNRIILKVKLNAACYQTLQASTGAEALRLAREKQPKLILLDMVLPDVPGIEICRRVRADPATRHIPIVMITAASDRVSRLAALEAGADEYLTKPLNDVVLLARIRSILRARQNETEMQLRLETWGEFDLSEGETPFTRPGRVSLIAADTATAGRWRDALAPHVSARMDILSPSEALSPALDGLAPDLYLIAETLGSFGSGQRLIADLRARPASRHAAIAFVLQRADPDAAAMALDFGATDLLSDPFDPQETALRIAMHVSRKQRADKLRRAVSDGLRLAVTDALTGLYNRRYALSYLDRLANRARLNGTRFAVMVLDLDRFKTVNDTLGHAAGDRVLETLAQRLRENLRPSDLIARIGGEEFLVVLPDVTIDSASRTAERLCRAVGAAPVVLGDAHEPVEVTISVGLAMGPALSVHDDGEIGRETLARADAALLAAKTDGRNQVTIGSAA</sequence>
<reference evidence="6 7" key="1">
    <citation type="submission" date="2018-05" db="EMBL/GenBank/DDBJ databases">
        <title>Pararhodobacter marina sp. nov., isolated from deep-sea water of the Indian Ocean.</title>
        <authorList>
            <person name="Lai Q.Sr."/>
            <person name="Liu X."/>
            <person name="Shao Z."/>
        </authorList>
    </citation>
    <scope>NUCLEOTIDE SEQUENCE [LARGE SCALE GENOMIC DNA]</scope>
    <source>
        <strain evidence="6 7">CIC4N-9</strain>
    </source>
</reference>
<dbReference type="CDD" id="cd01949">
    <property type="entry name" value="GGDEF"/>
    <property type="match status" value="1"/>
</dbReference>
<dbReference type="InterPro" id="IPR029787">
    <property type="entry name" value="Nucleotide_cyclase"/>
</dbReference>
<dbReference type="SUPFAM" id="SSF52172">
    <property type="entry name" value="CheY-like"/>
    <property type="match status" value="2"/>
</dbReference>
<comment type="catalytic activity">
    <reaction evidence="2">
        <text>2 GTP = 3',3'-c-di-GMP + 2 diphosphate</text>
        <dbReference type="Rhea" id="RHEA:24898"/>
        <dbReference type="ChEBI" id="CHEBI:33019"/>
        <dbReference type="ChEBI" id="CHEBI:37565"/>
        <dbReference type="ChEBI" id="CHEBI:58805"/>
        <dbReference type="EC" id="2.7.7.65"/>
    </reaction>
</comment>
<feature type="domain" description="Response regulatory" evidence="4">
    <location>
        <begin position="4"/>
        <end position="120"/>
    </location>
</feature>
<dbReference type="PANTHER" id="PTHR45138">
    <property type="entry name" value="REGULATORY COMPONENTS OF SENSORY TRANSDUCTION SYSTEM"/>
    <property type="match status" value="1"/>
</dbReference>
<dbReference type="GO" id="GO:1902201">
    <property type="term" value="P:negative regulation of bacterial-type flagellum-dependent cell motility"/>
    <property type="evidence" value="ECO:0007669"/>
    <property type="project" value="TreeGrafter"/>
</dbReference>
<proteinExistence type="predicted"/>
<dbReference type="PROSITE" id="PS50887">
    <property type="entry name" value="GGDEF"/>
    <property type="match status" value="1"/>
</dbReference>
<dbReference type="InterPro" id="IPR011006">
    <property type="entry name" value="CheY-like_superfamily"/>
</dbReference>
<dbReference type="SMART" id="SM00267">
    <property type="entry name" value="GGDEF"/>
    <property type="match status" value="1"/>
</dbReference>
<dbReference type="FunFam" id="3.30.70.270:FF:000001">
    <property type="entry name" value="Diguanylate cyclase domain protein"/>
    <property type="match status" value="1"/>
</dbReference>
<dbReference type="GO" id="GO:0000160">
    <property type="term" value="P:phosphorelay signal transduction system"/>
    <property type="evidence" value="ECO:0007669"/>
    <property type="project" value="InterPro"/>
</dbReference>
<feature type="domain" description="GGDEF" evidence="5">
    <location>
        <begin position="321"/>
        <end position="461"/>
    </location>
</feature>
<dbReference type="Pfam" id="PF00072">
    <property type="entry name" value="Response_reg"/>
    <property type="match status" value="1"/>
</dbReference>
<dbReference type="GO" id="GO:0052621">
    <property type="term" value="F:diguanylate cyclase activity"/>
    <property type="evidence" value="ECO:0007669"/>
    <property type="project" value="UniProtKB-EC"/>
</dbReference>
<dbReference type="GO" id="GO:0005886">
    <property type="term" value="C:plasma membrane"/>
    <property type="evidence" value="ECO:0007669"/>
    <property type="project" value="TreeGrafter"/>
</dbReference>